<protein>
    <submittedName>
        <fullName evidence="2">Antitoxin MazE</fullName>
    </submittedName>
</protein>
<dbReference type="SMART" id="SM00966">
    <property type="entry name" value="SpoVT_AbrB"/>
    <property type="match status" value="1"/>
</dbReference>
<dbReference type="Gene3D" id="2.10.260.10">
    <property type="match status" value="1"/>
</dbReference>
<dbReference type="PANTHER" id="PTHR40516:SF1">
    <property type="entry name" value="ANTITOXIN CHPS-RELATED"/>
    <property type="match status" value="1"/>
</dbReference>
<proteinExistence type="predicted"/>
<dbReference type="InterPro" id="IPR039052">
    <property type="entry name" value="Antitox_PemI-like"/>
</dbReference>
<accession>A0ABX4FQS7</accession>
<dbReference type="PANTHER" id="PTHR40516">
    <property type="entry name" value="ANTITOXIN CHPS-RELATED"/>
    <property type="match status" value="1"/>
</dbReference>
<dbReference type="SUPFAM" id="SSF89447">
    <property type="entry name" value="AbrB/MazE/MraZ-like"/>
    <property type="match status" value="1"/>
</dbReference>
<dbReference type="Proteomes" id="UP000215738">
    <property type="component" value="Unassembled WGS sequence"/>
</dbReference>
<feature type="domain" description="SpoVT-AbrB" evidence="1">
    <location>
        <begin position="8"/>
        <end position="56"/>
    </location>
</feature>
<comment type="caution">
    <text evidence="2">The sequence shown here is derived from an EMBL/GenBank/DDBJ whole genome shotgun (WGS) entry which is preliminary data.</text>
</comment>
<evidence type="ECO:0000313" key="3">
    <source>
        <dbReference type="Proteomes" id="UP000215738"/>
    </source>
</evidence>
<evidence type="ECO:0000259" key="1">
    <source>
        <dbReference type="SMART" id="SM00966"/>
    </source>
</evidence>
<dbReference type="InterPro" id="IPR007159">
    <property type="entry name" value="SpoVT-AbrB_dom"/>
</dbReference>
<evidence type="ECO:0000313" key="2">
    <source>
        <dbReference type="EMBL" id="OZN26034.1"/>
    </source>
</evidence>
<keyword evidence="3" id="KW-1185">Reference proteome</keyword>
<dbReference type="EMBL" id="NLFK01000001">
    <property type="protein sequence ID" value="OZN26034.1"/>
    <property type="molecule type" value="Genomic_DNA"/>
</dbReference>
<dbReference type="Pfam" id="PF04014">
    <property type="entry name" value="MazE_antitoxin"/>
    <property type="match status" value="1"/>
</dbReference>
<gene>
    <name evidence="2" type="ORF">CFY87_00260</name>
</gene>
<reference evidence="2 3" key="1">
    <citation type="submission" date="2017-07" db="EMBL/GenBank/DDBJ databases">
        <title>Virulence factors identified in Actinobacillus seminis.</title>
        <authorList>
            <person name="Negrete-Abascal E."/>
            <person name="Vaca-Pacheco S."/>
            <person name="Montes-Garcia F."/>
            <person name="Leyto-Gil A.M."/>
            <person name="Fragoso-Garcia E."/>
            <person name="Carvente-Garcia R."/>
            <person name="Perez-Agueros S."/>
            <person name="Castelan-Sanchez H.G."/>
            <person name="Garcia-Molina A."/>
            <person name="Villamar T.E."/>
            <person name="Vazquez-Cruz C."/>
        </authorList>
    </citation>
    <scope>NUCLEOTIDE SEQUENCE [LARGE SCALE GENOMIC DNA]</scope>
    <source>
        <strain evidence="2 3">ATCC 15768</strain>
    </source>
</reference>
<organism evidence="2 3">
    <name type="scientific">Actinobacillus seminis</name>
    <dbReference type="NCBI Taxonomy" id="722"/>
    <lineage>
        <taxon>Bacteria</taxon>
        <taxon>Pseudomonadati</taxon>
        <taxon>Pseudomonadota</taxon>
        <taxon>Gammaproteobacteria</taxon>
        <taxon>Pasteurellales</taxon>
        <taxon>Pasteurellaceae</taxon>
        <taxon>Actinobacillus</taxon>
    </lineage>
</organism>
<sequence length="88" mass="10152">MNMRLQVKQWGNSKAIRLPKDFAESMNLNMGDFLELEKVNDKTIKIVIVPNQPKKRRLTLAERIAMTSSEQLPVIEEWDSLTPIGNEI</sequence>
<dbReference type="InterPro" id="IPR037914">
    <property type="entry name" value="SpoVT-AbrB_sf"/>
</dbReference>
<name>A0ABX4FQS7_9PAST</name>